<feature type="transmembrane region" description="Helical" evidence="1">
    <location>
        <begin position="7"/>
        <end position="27"/>
    </location>
</feature>
<feature type="transmembrane region" description="Helical" evidence="1">
    <location>
        <begin position="33"/>
        <end position="55"/>
    </location>
</feature>
<evidence type="ECO:0000313" key="3">
    <source>
        <dbReference type="Proteomes" id="UP000321749"/>
    </source>
</evidence>
<reference evidence="2 3" key="1">
    <citation type="submission" date="2019-07" db="EMBL/GenBank/DDBJ databases">
        <title>Whole genome shotgun sequence of Agrococcus baldri NBRC 103055.</title>
        <authorList>
            <person name="Hosoyama A."/>
            <person name="Uohara A."/>
            <person name="Ohji S."/>
            <person name="Ichikawa N."/>
        </authorList>
    </citation>
    <scope>NUCLEOTIDE SEQUENCE [LARGE SCALE GENOMIC DNA]</scope>
    <source>
        <strain evidence="2 3">NBRC 103055</strain>
    </source>
</reference>
<dbReference type="Proteomes" id="UP000321749">
    <property type="component" value="Unassembled WGS sequence"/>
</dbReference>
<sequence length="144" mass="15571">MNRLRLVRIFAALAGAAAGIVLVFGLFPLSAIAGISTAVCLAATAAVIISLEFSLRDEARRRGTLRTATKRDDAAIEARLALIEERVTSNPTERYMTKESLSRLDAYRHQAMLLHRLGAVERALGLGPETARLGESNPKDDAAR</sequence>
<name>A0AA87RG00_9MICO</name>
<evidence type="ECO:0000313" key="2">
    <source>
        <dbReference type="EMBL" id="GEK79690.1"/>
    </source>
</evidence>
<keyword evidence="3" id="KW-1185">Reference proteome</keyword>
<proteinExistence type="predicted"/>
<gene>
    <name evidence="2" type="ORF">ABA31_10410</name>
</gene>
<accession>A0AA87RG00</accession>
<evidence type="ECO:0000256" key="1">
    <source>
        <dbReference type="SAM" id="Phobius"/>
    </source>
</evidence>
<keyword evidence="1" id="KW-0472">Membrane</keyword>
<keyword evidence="1" id="KW-1133">Transmembrane helix</keyword>
<dbReference type="RefSeq" id="WP_146793305.1">
    <property type="nucleotide sequence ID" value="NZ_BJUU01000004.1"/>
</dbReference>
<dbReference type="EMBL" id="BJUU01000004">
    <property type="protein sequence ID" value="GEK79690.1"/>
    <property type="molecule type" value="Genomic_DNA"/>
</dbReference>
<keyword evidence="1" id="KW-0812">Transmembrane</keyword>
<comment type="caution">
    <text evidence="2">The sequence shown here is derived from an EMBL/GenBank/DDBJ whole genome shotgun (WGS) entry which is preliminary data.</text>
</comment>
<organism evidence="2 3">
    <name type="scientific">Agrococcus baldri</name>
    <dbReference type="NCBI Taxonomy" id="153730"/>
    <lineage>
        <taxon>Bacteria</taxon>
        <taxon>Bacillati</taxon>
        <taxon>Actinomycetota</taxon>
        <taxon>Actinomycetes</taxon>
        <taxon>Micrococcales</taxon>
        <taxon>Microbacteriaceae</taxon>
        <taxon>Agrococcus</taxon>
    </lineage>
</organism>
<protein>
    <submittedName>
        <fullName evidence="2">Uncharacterized protein</fullName>
    </submittedName>
</protein>
<dbReference type="AlphaFoldDB" id="A0AA87RG00"/>